<evidence type="ECO:0000313" key="3">
    <source>
        <dbReference type="EMBL" id="MFC4016334.1"/>
    </source>
</evidence>
<dbReference type="Proteomes" id="UP001595851">
    <property type="component" value="Unassembled WGS sequence"/>
</dbReference>
<feature type="domain" description="AMP-dependent synthetase/ligase" evidence="2">
    <location>
        <begin position="178"/>
        <end position="277"/>
    </location>
</feature>
<organism evidence="3 4">
    <name type="scientific">Nonomuraea purpurea</name>
    <dbReference type="NCBI Taxonomy" id="1849276"/>
    <lineage>
        <taxon>Bacteria</taxon>
        <taxon>Bacillati</taxon>
        <taxon>Actinomycetota</taxon>
        <taxon>Actinomycetes</taxon>
        <taxon>Streptosporangiales</taxon>
        <taxon>Streptosporangiaceae</taxon>
        <taxon>Nonomuraea</taxon>
    </lineage>
</organism>
<evidence type="ECO:0000313" key="4">
    <source>
        <dbReference type="Proteomes" id="UP001595851"/>
    </source>
</evidence>
<reference evidence="4" key="1">
    <citation type="journal article" date="2019" name="Int. J. Syst. Evol. Microbiol.">
        <title>The Global Catalogue of Microorganisms (GCM) 10K type strain sequencing project: providing services to taxonomists for standard genome sequencing and annotation.</title>
        <authorList>
            <consortium name="The Broad Institute Genomics Platform"/>
            <consortium name="The Broad Institute Genome Sequencing Center for Infectious Disease"/>
            <person name="Wu L."/>
            <person name="Ma J."/>
        </authorList>
    </citation>
    <scope>NUCLEOTIDE SEQUENCE [LARGE SCALE GENOMIC DNA]</scope>
    <source>
        <strain evidence="4">TBRC 1276</strain>
    </source>
</reference>
<dbReference type="PROSITE" id="PS00455">
    <property type="entry name" value="AMP_BINDING"/>
    <property type="match status" value="1"/>
</dbReference>
<dbReference type="Pfam" id="PF00501">
    <property type="entry name" value="AMP-binding"/>
    <property type="match status" value="2"/>
</dbReference>
<keyword evidence="1" id="KW-0436">Ligase</keyword>
<sequence>MTEREGGLFVNWDAVEELFPAGVLDAMFGGFVGVLGWLVEGDWSVGVPVSVPVRPGGEVGVVSGRLVHEGFFEYAAACPDAVALVWGDSGRLTYGELAERVLVVAGALGVGPGDVVGVCLPKGVDQVVGVLAVLAAGGTYVPVGVDQPVVRRERIFRRAGVRCVLEVLPEGSRPLSGPVRVSDEQVAYVIFTSGSTGEPKGVEVSHRAAVNTIEDVCGRFGVGVGDRVLAVSALDFDLSVFDVFGLLGVGGAVVLVEEDQRRDADAWLDLTRRHGVT</sequence>
<keyword evidence="4" id="KW-1185">Reference proteome</keyword>
<dbReference type="InterPro" id="IPR000873">
    <property type="entry name" value="AMP-dep_synth/lig_dom"/>
</dbReference>
<name>A0ABV8GVQ7_9ACTN</name>
<dbReference type="RefSeq" id="WP_379536117.1">
    <property type="nucleotide sequence ID" value="NZ_JBHSBI010000097.1"/>
</dbReference>
<gene>
    <name evidence="3" type="ORF">ACFOY2_54670</name>
</gene>
<dbReference type="PANTHER" id="PTHR45527">
    <property type="entry name" value="NONRIBOSOMAL PEPTIDE SYNTHETASE"/>
    <property type="match status" value="1"/>
</dbReference>
<dbReference type="EMBL" id="JBHSBI010000097">
    <property type="protein sequence ID" value="MFC4016334.1"/>
    <property type="molecule type" value="Genomic_DNA"/>
</dbReference>
<evidence type="ECO:0000256" key="1">
    <source>
        <dbReference type="ARBA" id="ARBA00022598"/>
    </source>
</evidence>
<evidence type="ECO:0000259" key="2">
    <source>
        <dbReference type="Pfam" id="PF00501"/>
    </source>
</evidence>
<dbReference type="PANTHER" id="PTHR45527:SF10">
    <property type="entry name" value="PYOCHELIN SYNTHASE PCHF"/>
    <property type="match status" value="1"/>
</dbReference>
<comment type="caution">
    <text evidence="3">The sequence shown here is derived from an EMBL/GenBank/DDBJ whole genome shotgun (WGS) entry which is preliminary data.</text>
</comment>
<feature type="domain" description="AMP-dependent synthetase/ligase" evidence="2">
    <location>
        <begin position="72"/>
        <end position="165"/>
    </location>
</feature>
<dbReference type="SUPFAM" id="SSF56801">
    <property type="entry name" value="Acetyl-CoA synthetase-like"/>
    <property type="match status" value="1"/>
</dbReference>
<proteinExistence type="predicted"/>
<accession>A0ABV8GVQ7</accession>
<dbReference type="InterPro" id="IPR020845">
    <property type="entry name" value="AMP-binding_CS"/>
</dbReference>
<protein>
    <submittedName>
        <fullName evidence="3">AMP-binding protein</fullName>
    </submittedName>
</protein>
<dbReference type="InterPro" id="IPR042099">
    <property type="entry name" value="ANL_N_sf"/>
</dbReference>
<dbReference type="Gene3D" id="3.40.50.12780">
    <property type="entry name" value="N-terminal domain of ligase-like"/>
    <property type="match status" value="1"/>
</dbReference>
<feature type="non-terminal residue" evidence="3">
    <location>
        <position position="277"/>
    </location>
</feature>